<reference evidence="4" key="1">
    <citation type="journal article" date="2020" name="bioRxiv">
        <title>Hybrid origin of Populus tomentosa Carr. identified through genome sequencing and phylogenomic analysis.</title>
        <authorList>
            <person name="An X."/>
            <person name="Gao K."/>
            <person name="Chen Z."/>
            <person name="Li J."/>
            <person name="Yang X."/>
            <person name="Yang X."/>
            <person name="Zhou J."/>
            <person name="Guo T."/>
            <person name="Zhao T."/>
            <person name="Huang S."/>
            <person name="Miao D."/>
            <person name="Khan W.U."/>
            <person name="Rao P."/>
            <person name="Ye M."/>
            <person name="Lei B."/>
            <person name="Liao W."/>
            <person name="Wang J."/>
            <person name="Ji L."/>
            <person name="Li Y."/>
            <person name="Guo B."/>
            <person name="Mustafa N.S."/>
            <person name="Li S."/>
            <person name="Yun Q."/>
            <person name="Keller S.R."/>
            <person name="Mao J."/>
            <person name="Zhang R."/>
            <person name="Strauss S.H."/>
        </authorList>
    </citation>
    <scope>NUCLEOTIDE SEQUENCE</scope>
    <source>
        <strain evidence="4">GM15</strain>
        <tissue evidence="4">Leaf</tissue>
    </source>
</reference>
<keyword evidence="1" id="KW-0378">Hydrolase</keyword>
<evidence type="ECO:0000313" key="4">
    <source>
        <dbReference type="EMBL" id="KAG6792622.1"/>
    </source>
</evidence>
<comment type="similarity">
    <text evidence="2">Belongs to the glycosyl hydrolase 1 family.</text>
</comment>
<evidence type="ECO:0000313" key="5">
    <source>
        <dbReference type="Proteomes" id="UP000886885"/>
    </source>
</evidence>
<dbReference type="GO" id="GO:0008422">
    <property type="term" value="F:beta-glucosidase activity"/>
    <property type="evidence" value="ECO:0007669"/>
    <property type="project" value="TreeGrafter"/>
</dbReference>
<feature type="chain" id="PRO_5036453020" description="Beta-glucosidase" evidence="3">
    <location>
        <begin position="24"/>
        <end position="273"/>
    </location>
</feature>
<feature type="signal peptide" evidence="3">
    <location>
        <begin position="1"/>
        <end position="23"/>
    </location>
</feature>
<organism evidence="4 5">
    <name type="scientific">Populus tomentosa</name>
    <name type="common">Chinese white poplar</name>
    <dbReference type="NCBI Taxonomy" id="118781"/>
    <lineage>
        <taxon>Eukaryota</taxon>
        <taxon>Viridiplantae</taxon>
        <taxon>Streptophyta</taxon>
        <taxon>Embryophyta</taxon>
        <taxon>Tracheophyta</taxon>
        <taxon>Spermatophyta</taxon>
        <taxon>Magnoliopsida</taxon>
        <taxon>eudicotyledons</taxon>
        <taxon>Gunneridae</taxon>
        <taxon>Pentapetalae</taxon>
        <taxon>rosids</taxon>
        <taxon>fabids</taxon>
        <taxon>Malpighiales</taxon>
        <taxon>Salicaceae</taxon>
        <taxon>Saliceae</taxon>
        <taxon>Populus</taxon>
    </lineage>
</organism>
<keyword evidence="3" id="KW-0732">Signal</keyword>
<dbReference type="GO" id="GO:0005975">
    <property type="term" value="P:carbohydrate metabolic process"/>
    <property type="evidence" value="ECO:0007669"/>
    <property type="project" value="InterPro"/>
</dbReference>
<accession>A0A8X8DIN9</accession>
<dbReference type="InterPro" id="IPR033132">
    <property type="entry name" value="GH_1_N_CS"/>
</dbReference>
<dbReference type="PANTHER" id="PTHR10353:SF297">
    <property type="entry name" value="VICIANIN HYDROLASE-LIKE"/>
    <property type="match status" value="1"/>
</dbReference>
<dbReference type="Proteomes" id="UP000886885">
    <property type="component" value="Chromosome 1A"/>
</dbReference>
<dbReference type="OrthoDB" id="65569at2759"/>
<evidence type="ECO:0008006" key="6">
    <source>
        <dbReference type="Google" id="ProtNLM"/>
    </source>
</evidence>
<dbReference type="AlphaFoldDB" id="A0A8X8DIN9"/>
<name>A0A8X8DIN9_POPTO</name>
<proteinExistence type="inferred from homology"/>
<dbReference type="InterPro" id="IPR001360">
    <property type="entry name" value="Glyco_hydro_1"/>
</dbReference>
<dbReference type="EMBL" id="JAAWWB010000001">
    <property type="protein sequence ID" value="KAG6792622.1"/>
    <property type="molecule type" value="Genomic_DNA"/>
</dbReference>
<evidence type="ECO:0000256" key="2">
    <source>
        <dbReference type="RuleBase" id="RU003690"/>
    </source>
</evidence>
<sequence length="273" mass="30216">MAIRGPLLVLFLALICLVATIHGAKPSPLVPFSRSSFPPGFLFGAGSAAYQIEGAALIDGRGFSIWDKFTREHPEGKVSRGVNPLGVKFYNNVINELLHNGIKPLVTLLHYDPPQSLYDEYGGFLSSKIVYAIQKGQIGITIVSHWFLPKFNTTADRIAVSRALDFMFGWFARPITFGDYPDSMRSLVGNRLPKFTKEQSAMLKGSLDFLGLNYYTANYAESIPLKATGANLSYTDDRRVSQTTEKNGVPIGTPELLKMRRDRLPLPSRIVGE</sequence>
<keyword evidence="5" id="KW-1185">Reference proteome</keyword>
<gene>
    <name evidence="4" type="ORF">POTOM_001774</name>
</gene>
<evidence type="ECO:0000256" key="1">
    <source>
        <dbReference type="ARBA" id="ARBA00022801"/>
    </source>
</evidence>
<protein>
    <recommendedName>
        <fullName evidence="6">Beta-glucosidase</fullName>
    </recommendedName>
</protein>
<dbReference type="PROSITE" id="PS00653">
    <property type="entry name" value="GLYCOSYL_HYDROL_F1_2"/>
    <property type="match status" value="1"/>
</dbReference>
<dbReference type="Pfam" id="PF00232">
    <property type="entry name" value="Glyco_hydro_1"/>
    <property type="match status" value="2"/>
</dbReference>
<comment type="caution">
    <text evidence="4">The sequence shown here is derived from an EMBL/GenBank/DDBJ whole genome shotgun (WGS) entry which is preliminary data.</text>
</comment>
<evidence type="ECO:0000256" key="3">
    <source>
        <dbReference type="SAM" id="SignalP"/>
    </source>
</evidence>
<dbReference type="PANTHER" id="PTHR10353">
    <property type="entry name" value="GLYCOSYL HYDROLASE"/>
    <property type="match status" value="1"/>
</dbReference>